<dbReference type="PANTHER" id="PTHR47062">
    <property type="match status" value="1"/>
</dbReference>
<protein>
    <recommendedName>
        <fullName evidence="4">SHSP domain-containing protein</fullName>
    </recommendedName>
</protein>
<accession>A0A0H4JBC6</accession>
<gene>
    <name evidence="5" type="ORF">VI33_03395</name>
</gene>
<feature type="domain" description="SHSP" evidence="4">
    <location>
        <begin position="31"/>
        <end position="142"/>
    </location>
</feature>
<comment type="similarity">
    <text evidence="2 3">Belongs to the small heat shock protein (HSP20) family.</text>
</comment>
<dbReference type="AlphaFoldDB" id="A0A0H4JBC6"/>
<dbReference type="OrthoDB" id="6871152at2"/>
<sequence>MKISFGNLYPSTLGFETALRDIEALMENSIESVHEKFPPHNIIKHNETSYSVELAVAGFNQADIDVTVKDGLLIIKGDKSKDDTNIQYLHKGISNRSFTKTIRLADTIEVKGADLESGVLKISLENIIPESKKPKKIEINGIKNLASQQLNSLTT</sequence>
<dbReference type="Gene3D" id="2.60.40.790">
    <property type="match status" value="1"/>
</dbReference>
<organism evidence="5 6">
    <name type="scientific">Methylophilales bacterium MBRS-H7</name>
    <dbReference type="NCBI Taxonomy" id="1623450"/>
    <lineage>
        <taxon>Bacteria</taxon>
        <taxon>Pseudomonadati</taxon>
        <taxon>Pseudomonadota</taxon>
        <taxon>Betaproteobacteria</taxon>
        <taxon>Nitrosomonadales</taxon>
        <taxon>OM43 clade</taxon>
    </lineage>
</organism>
<evidence type="ECO:0000313" key="6">
    <source>
        <dbReference type="Proteomes" id="UP000066549"/>
    </source>
</evidence>
<evidence type="ECO:0000256" key="3">
    <source>
        <dbReference type="RuleBase" id="RU003616"/>
    </source>
</evidence>
<dbReference type="Pfam" id="PF00011">
    <property type="entry name" value="HSP20"/>
    <property type="match status" value="1"/>
</dbReference>
<dbReference type="SUPFAM" id="SSF49764">
    <property type="entry name" value="HSP20-like chaperones"/>
    <property type="match status" value="1"/>
</dbReference>
<evidence type="ECO:0000256" key="1">
    <source>
        <dbReference type="ARBA" id="ARBA00023016"/>
    </source>
</evidence>
<dbReference type="Proteomes" id="UP000066549">
    <property type="component" value="Chromosome"/>
</dbReference>
<dbReference type="PANTHER" id="PTHR47062:SF1">
    <property type="entry name" value="SMALL HEAT SHOCK PROTEIN IBPA"/>
    <property type="match status" value="1"/>
</dbReference>
<dbReference type="PROSITE" id="PS01031">
    <property type="entry name" value="SHSP"/>
    <property type="match status" value="1"/>
</dbReference>
<dbReference type="CDD" id="cd06470">
    <property type="entry name" value="ACD_IbpA-B_like"/>
    <property type="match status" value="1"/>
</dbReference>
<keyword evidence="6" id="KW-1185">Reference proteome</keyword>
<dbReference type="InterPro" id="IPR002068">
    <property type="entry name" value="A-crystallin/Hsp20_dom"/>
</dbReference>
<proteinExistence type="inferred from homology"/>
<name>A0A0H4JBC6_9PROT</name>
<reference evidence="5 6" key="1">
    <citation type="submission" date="2015-03" db="EMBL/GenBank/DDBJ databases">
        <title>Comparative analysis of the OM43 clade including a novel species from Red Sea uncovers genomic and metabolic diversity among marine methylotrophs.</title>
        <authorList>
            <person name="Jimenez-Infante F."/>
            <person name="Ngugi D.K."/>
            <person name="Vinu M."/>
            <person name="Alam I."/>
            <person name="Kamau A."/>
            <person name="Blom J."/>
            <person name="Bajic V.B."/>
            <person name="Stingl U."/>
        </authorList>
    </citation>
    <scope>NUCLEOTIDE SEQUENCE [LARGE SCALE GENOMIC DNA]</scope>
    <source>
        <strain evidence="5 6">MBRSH7</strain>
    </source>
</reference>
<evidence type="ECO:0000256" key="2">
    <source>
        <dbReference type="PROSITE-ProRule" id="PRU00285"/>
    </source>
</evidence>
<dbReference type="InterPro" id="IPR008978">
    <property type="entry name" value="HSP20-like_chaperone"/>
</dbReference>
<evidence type="ECO:0000313" key="5">
    <source>
        <dbReference type="EMBL" id="AKO65777.1"/>
    </source>
</evidence>
<dbReference type="EMBL" id="CP011002">
    <property type="protein sequence ID" value="AKO65777.1"/>
    <property type="molecule type" value="Genomic_DNA"/>
</dbReference>
<keyword evidence="1" id="KW-0346">Stress response</keyword>
<evidence type="ECO:0000259" key="4">
    <source>
        <dbReference type="PROSITE" id="PS01031"/>
    </source>
</evidence>
<dbReference type="InterPro" id="IPR037913">
    <property type="entry name" value="ACD_IbpA/B"/>
</dbReference>